<evidence type="ECO:0000313" key="7">
    <source>
        <dbReference type="Proteomes" id="UP000633601"/>
    </source>
</evidence>
<dbReference type="InterPro" id="IPR017853">
    <property type="entry name" value="GH"/>
</dbReference>
<dbReference type="Proteomes" id="UP000633601">
    <property type="component" value="Unassembled WGS sequence"/>
</dbReference>
<dbReference type="Pfam" id="PF00703">
    <property type="entry name" value="Glyco_hydro_2"/>
    <property type="match status" value="1"/>
</dbReference>
<dbReference type="InterPro" id="IPR008979">
    <property type="entry name" value="Galactose-bd-like_sf"/>
</dbReference>
<dbReference type="InterPro" id="IPR051913">
    <property type="entry name" value="GH2_Domain-Containing"/>
</dbReference>
<dbReference type="InterPro" id="IPR036156">
    <property type="entry name" value="Beta-gal/glucu_dom_sf"/>
</dbReference>
<sequence>MAGGSGGGATLPTRWTATLDRAAPLPEYPRPQLARDSYLNLNGVWEYAVTAQGPGPVGSLGGTAPEVFDGEIVVPFSPESPLSGVERQVQPDEALWYRRDLSLPDGFVPGDGRVLLHFGAVDQSCRVLVDGVEVGRHTGGYLPFACDVTDALAGAPGEAHELLVEVTDVSDTSFHARGKQNLARGGIWYTAQSGIWQTVWVEAVPALHVARLTLVPDLPGGRLDVTVHAGEGPAGASGGVGQDAPVARIQVHDGATLVAQVDAPVGVVARVPVPDPHLWTPEDPHLYDVTVTLGDDEVRSYAGLRSFGVGPDAQGVPRLLLNGEPYFHAGVLDQGYWSDGLLTAPSDEAMVHDIATMKDLGFTMLRKHIKIEPLRWYHHCDRLGMLVWQDMVNGGGPYRPAVVKAPVLLPLRLSDRFHALFGRGDAEGREEFLREVDATVEHLRNAVGLAVWVPFNEAWGQFDAAKVAARVKALDPTRSVDHASGWHDQGAGNLRSLHVYFKPFRVPPRRDRRALVLSEYGGYNLRVEGHVAGEKDFGYKGYGDPEALGAAFEALHREQILPAIARGLAATVYTQLSDVEDETNGLLTYDREVAKLPAGLVRAVNAELRLG</sequence>
<dbReference type="Gene3D" id="2.60.40.10">
    <property type="entry name" value="Immunoglobulins"/>
    <property type="match status" value="1"/>
</dbReference>
<comment type="caution">
    <text evidence="6">The sequence shown here is derived from an EMBL/GenBank/DDBJ whole genome shotgun (WGS) entry which is preliminary data.</text>
</comment>
<dbReference type="Gene3D" id="2.60.120.260">
    <property type="entry name" value="Galactose-binding domain-like"/>
    <property type="match status" value="1"/>
</dbReference>
<evidence type="ECO:0000313" key="6">
    <source>
        <dbReference type="EMBL" id="MBD8000395.1"/>
    </source>
</evidence>
<comment type="similarity">
    <text evidence="1">Belongs to the glycosyl hydrolase 2 family.</text>
</comment>
<name>A0ABR8V6V3_9CELL</name>
<reference evidence="6 7" key="1">
    <citation type="submission" date="2020-08" db="EMBL/GenBank/DDBJ databases">
        <title>A Genomic Blueprint of the Chicken Gut Microbiome.</title>
        <authorList>
            <person name="Gilroy R."/>
            <person name="Ravi A."/>
            <person name="Getino M."/>
            <person name="Pursley I."/>
            <person name="Horton D.L."/>
            <person name="Alikhan N.-F."/>
            <person name="Baker D."/>
            <person name="Gharbi K."/>
            <person name="Hall N."/>
            <person name="Watson M."/>
            <person name="Adriaenssens E.M."/>
            <person name="Foster-Nyarko E."/>
            <person name="Jarju S."/>
            <person name="Secka A."/>
            <person name="Antonio M."/>
            <person name="Oren A."/>
            <person name="Chaudhuri R."/>
            <person name="La Ragione R.M."/>
            <person name="Hildebrand F."/>
            <person name="Pallen M.J."/>
        </authorList>
    </citation>
    <scope>NUCLEOTIDE SEQUENCE [LARGE SCALE GENOMIC DNA]</scope>
    <source>
        <strain evidence="6 7">Sa2CUA8</strain>
    </source>
</reference>
<protein>
    <submittedName>
        <fullName evidence="6">Glycoside hydrolase family 2</fullName>
    </submittedName>
</protein>
<dbReference type="SUPFAM" id="SSF49303">
    <property type="entry name" value="beta-Galactosidase/glucuronidase domain"/>
    <property type="match status" value="1"/>
</dbReference>
<evidence type="ECO:0000259" key="5">
    <source>
        <dbReference type="Pfam" id="PF02836"/>
    </source>
</evidence>
<dbReference type="Pfam" id="PF02836">
    <property type="entry name" value="Glyco_hydro_2_C"/>
    <property type="match status" value="1"/>
</dbReference>
<dbReference type="RefSeq" id="WP_191792109.1">
    <property type="nucleotide sequence ID" value="NZ_JACSQE010000017.1"/>
</dbReference>
<dbReference type="PANTHER" id="PTHR42732">
    <property type="entry name" value="BETA-GALACTOSIDASE"/>
    <property type="match status" value="1"/>
</dbReference>
<dbReference type="EMBL" id="JACSQE010000017">
    <property type="protein sequence ID" value="MBD8000395.1"/>
    <property type="molecule type" value="Genomic_DNA"/>
</dbReference>
<dbReference type="GO" id="GO:0016787">
    <property type="term" value="F:hydrolase activity"/>
    <property type="evidence" value="ECO:0007669"/>
    <property type="project" value="UniProtKB-KW"/>
</dbReference>
<gene>
    <name evidence="6" type="ORF">H9640_17760</name>
</gene>
<dbReference type="InterPro" id="IPR013783">
    <property type="entry name" value="Ig-like_fold"/>
</dbReference>
<evidence type="ECO:0000256" key="3">
    <source>
        <dbReference type="ARBA" id="ARBA00023295"/>
    </source>
</evidence>
<accession>A0ABR8V6V3</accession>
<dbReference type="SUPFAM" id="SSF49785">
    <property type="entry name" value="Galactose-binding domain-like"/>
    <property type="match status" value="1"/>
</dbReference>
<keyword evidence="3" id="KW-0326">Glycosidase</keyword>
<evidence type="ECO:0000259" key="4">
    <source>
        <dbReference type="Pfam" id="PF00703"/>
    </source>
</evidence>
<keyword evidence="2 6" id="KW-0378">Hydrolase</keyword>
<dbReference type="SUPFAM" id="SSF51445">
    <property type="entry name" value="(Trans)glycosidases"/>
    <property type="match status" value="1"/>
</dbReference>
<evidence type="ECO:0000256" key="1">
    <source>
        <dbReference type="ARBA" id="ARBA00007401"/>
    </source>
</evidence>
<dbReference type="PANTHER" id="PTHR42732:SF2">
    <property type="entry name" value="BETA-MANNOSIDASE"/>
    <property type="match status" value="1"/>
</dbReference>
<organism evidence="6 7">
    <name type="scientific">Oerskovia gallyi</name>
    <dbReference type="NCBI Taxonomy" id="2762226"/>
    <lineage>
        <taxon>Bacteria</taxon>
        <taxon>Bacillati</taxon>
        <taxon>Actinomycetota</taxon>
        <taxon>Actinomycetes</taxon>
        <taxon>Micrococcales</taxon>
        <taxon>Cellulomonadaceae</taxon>
        <taxon>Oerskovia</taxon>
    </lineage>
</organism>
<dbReference type="InterPro" id="IPR006103">
    <property type="entry name" value="Glyco_hydro_2_cat"/>
</dbReference>
<proteinExistence type="inferred from homology"/>
<feature type="domain" description="Glycoside hydrolase family 2 catalytic" evidence="5">
    <location>
        <begin position="346"/>
        <end position="488"/>
    </location>
</feature>
<evidence type="ECO:0000256" key="2">
    <source>
        <dbReference type="ARBA" id="ARBA00022801"/>
    </source>
</evidence>
<keyword evidence="7" id="KW-1185">Reference proteome</keyword>
<dbReference type="InterPro" id="IPR006102">
    <property type="entry name" value="Ig-like_GH2"/>
</dbReference>
<dbReference type="Gene3D" id="3.20.20.80">
    <property type="entry name" value="Glycosidases"/>
    <property type="match status" value="1"/>
</dbReference>
<feature type="domain" description="Glycoside hydrolase family 2 immunoglobulin-like beta-sandwich" evidence="4">
    <location>
        <begin position="223"/>
        <end position="305"/>
    </location>
</feature>